<dbReference type="EMBL" id="BRPK01000009">
    <property type="protein sequence ID" value="GLB41367.1"/>
    <property type="molecule type" value="Genomic_DNA"/>
</dbReference>
<organism evidence="1 2">
    <name type="scientific">Lyophyllum shimeji</name>
    <name type="common">Hon-shimeji</name>
    <name type="synonym">Tricholoma shimeji</name>
    <dbReference type="NCBI Taxonomy" id="47721"/>
    <lineage>
        <taxon>Eukaryota</taxon>
        <taxon>Fungi</taxon>
        <taxon>Dikarya</taxon>
        <taxon>Basidiomycota</taxon>
        <taxon>Agaricomycotina</taxon>
        <taxon>Agaricomycetes</taxon>
        <taxon>Agaricomycetidae</taxon>
        <taxon>Agaricales</taxon>
        <taxon>Tricholomatineae</taxon>
        <taxon>Lyophyllaceae</taxon>
        <taxon>Lyophyllum</taxon>
    </lineage>
</organism>
<name>A0A9P3UQK8_LYOSH</name>
<accession>A0A9P3UQK8</accession>
<keyword evidence="2" id="KW-1185">Reference proteome</keyword>
<proteinExistence type="predicted"/>
<evidence type="ECO:0000313" key="1">
    <source>
        <dbReference type="EMBL" id="GLB41367.1"/>
    </source>
</evidence>
<comment type="caution">
    <text evidence="1">The sequence shown here is derived from an EMBL/GenBank/DDBJ whole genome shotgun (WGS) entry which is preliminary data.</text>
</comment>
<reference evidence="1" key="1">
    <citation type="submission" date="2022-07" db="EMBL/GenBank/DDBJ databases">
        <title>The genome of Lyophyllum shimeji provides insight into the initial evolution of ectomycorrhizal fungal genome.</title>
        <authorList>
            <person name="Kobayashi Y."/>
            <person name="Shibata T."/>
            <person name="Hirakawa H."/>
            <person name="Shigenobu S."/>
            <person name="Nishiyama T."/>
            <person name="Yamada A."/>
            <person name="Hasebe M."/>
            <person name="Kawaguchi M."/>
        </authorList>
    </citation>
    <scope>NUCLEOTIDE SEQUENCE</scope>
    <source>
        <strain evidence="1">AT787</strain>
    </source>
</reference>
<sequence length="82" mass="8897">MQAITLAARVAQLPPRAPPHAPLVARGDGRRAQQLLGSSRRRDTVGYSAQYETSDIQLQHVQINLEKSVTYDAELGGSTAKI</sequence>
<dbReference type="AlphaFoldDB" id="A0A9P3UQK8"/>
<gene>
    <name evidence="1" type="ORF">LshimejAT787_0905820</name>
</gene>
<protein>
    <submittedName>
        <fullName evidence="1">Uncharacterized protein</fullName>
    </submittedName>
</protein>
<dbReference type="Proteomes" id="UP001063166">
    <property type="component" value="Unassembled WGS sequence"/>
</dbReference>
<evidence type="ECO:0000313" key="2">
    <source>
        <dbReference type="Proteomes" id="UP001063166"/>
    </source>
</evidence>